<evidence type="ECO:0000313" key="4">
    <source>
        <dbReference type="Proteomes" id="UP001164506"/>
    </source>
</evidence>
<feature type="region of interest" description="Disordered" evidence="1">
    <location>
        <begin position="1"/>
        <end position="59"/>
    </location>
</feature>
<dbReference type="Pfam" id="PF04730">
    <property type="entry name" value="Agro_virD5"/>
    <property type="match status" value="1"/>
</dbReference>
<feature type="domain" description="eCIS core" evidence="2">
    <location>
        <begin position="67"/>
        <end position="138"/>
    </location>
</feature>
<reference evidence="3" key="1">
    <citation type="submission" date="2021-09" db="EMBL/GenBank/DDBJ databases">
        <title>Complete genome sequence and metabolic characterization of Streptomyces tanashiensis DSM 731 the producer of antibacterial Kalafungin and diverse secondary metabolites.</title>
        <authorList>
            <person name="Abbasi M.N."/>
            <person name="Anwar M.N."/>
            <person name="Alam K."/>
            <person name="Shoaib M."/>
            <person name="Lin Z."/>
            <person name="Hayat M."/>
            <person name="Ali M.I."/>
            <person name="Malik H.M.T."/>
            <person name="Ahmed I."/>
            <person name="Li A."/>
            <person name="Hailong Wang H."/>
            <person name="Zhang Y."/>
        </authorList>
    </citation>
    <scope>NUCLEOTIDE SEQUENCE</scope>
    <source>
        <strain evidence="3">Kala</strain>
    </source>
</reference>
<sequence length="426" mass="45007">MGNAAFAAAVQRSAERDAHTHGPGCGHGEAVQRSAERDAHTHGAGCGHGETVQRSTVPDVLRSAGRPLEDSVRADMESRLGADFSDVRLHDDAAARASAAEVGARAYTSGAHVVIGDGGGDRHTLAHELTHVIQQRQGPVAGTDSGDGLKVSDPSDRFEREAEANATRVLSGPAPATAAEPVQRAARPARSASAFSWADPIQRACASCTNPNCTNKSLCKFGTPTYQVGTHGNKKKEQTRLTQLYGASVSGNTHESEHVIGYEPLSQTSGLTRGGSSAARQLENRAHAYQEVAPFHRAHIGTGTTGTADASGLNSHDYRAQQRALMVSGDISSAVQLNQLGYAHLPGFQNQAATPALQQANDSYNAMVGSMHSTGVTYAGPTANTTVGVDWWQQAEMHAARLMAQGRSLDEARHEAYKRYNPDYEG</sequence>
<dbReference type="InterPro" id="IPR006819">
    <property type="entry name" value="Agro_VirD5"/>
</dbReference>
<keyword evidence="4" id="KW-1185">Reference proteome</keyword>
<name>A0ABY6RAB5_9ACTN</name>
<protein>
    <submittedName>
        <fullName evidence="3">DUF4157 domain-containing protein</fullName>
    </submittedName>
</protein>
<organism evidence="3 4">
    <name type="scientific">Streptomyces tanashiensis</name>
    <dbReference type="NCBI Taxonomy" id="67367"/>
    <lineage>
        <taxon>Bacteria</taxon>
        <taxon>Bacillati</taxon>
        <taxon>Actinomycetota</taxon>
        <taxon>Actinomycetes</taxon>
        <taxon>Kitasatosporales</taxon>
        <taxon>Streptomycetaceae</taxon>
        <taxon>Streptomyces</taxon>
    </lineage>
</organism>
<evidence type="ECO:0000259" key="2">
    <source>
        <dbReference type="Pfam" id="PF13699"/>
    </source>
</evidence>
<dbReference type="Proteomes" id="UP001164506">
    <property type="component" value="Chromosome"/>
</dbReference>
<dbReference type="Pfam" id="PF13699">
    <property type="entry name" value="eCIS_core"/>
    <property type="match status" value="1"/>
</dbReference>
<proteinExistence type="predicted"/>
<gene>
    <name evidence="3" type="ORF">LDH80_04615</name>
</gene>
<evidence type="ECO:0000256" key="1">
    <source>
        <dbReference type="SAM" id="MobiDB-lite"/>
    </source>
</evidence>
<evidence type="ECO:0000313" key="3">
    <source>
        <dbReference type="EMBL" id="UZX26404.1"/>
    </source>
</evidence>
<accession>A0ABY6RAB5</accession>
<dbReference type="InterPro" id="IPR025295">
    <property type="entry name" value="eCIS_core_dom"/>
</dbReference>
<dbReference type="EMBL" id="CP084204">
    <property type="protein sequence ID" value="UZX26404.1"/>
    <property type="molecule type" value="Genomic_DNA"/>
</dbReference>
<feature type="region of interest" description="Disordered" evidence="1">
    <location>
        <begin position="159"/>
        <end position="184"/>
    </location>
</feature>